<dbReference type="Gene3D" id="3.40.190.170">
    <property type="entry name" value="Bacterial extracellular solute-binding protein, family 7"/>
    <property type="match status" value="1"/>
</dbReference>
<organism evidence="1 2">
    <name type="scientific">Ralstonia insidiosa</name>
    <dbReference type="NCBI Taxonomy" id="190721"/>
    <lineage>
        <taxon>Bacteria</taxon>
        <taxon>Pseudomonadati</taxon>
        <taxon>Pseudomonadota</taxon>
        <taxon>Betaproteobacteria</taxon>
        <taxon>Burkholderiales</taxon>
        <taxon>Burkholderiaceae</taxon>
        <taxon>Ralstonia</taxon>
    </lineage>
</organism>
<dbReference type="NCBIfam" id="NF037995">
    <property type="entry name" value="TRAP_S1"/>
    <property type="match status" value="1"/>
</dbReference>
<dbReference type="CDD" id="cd13602">
    <property type="entry name" value="PBP2_TRAP_BpDctp6_7"/>
    <property type="match status" value="1"/>
</dbReference>
<dbReference type="OrthoDB" id="9783941at2"/>
<sequence length="341" mass="37475">MSSQMTSGRSMSGRRFFCVLATSALSLISAAQAHAETFRVATPYPAVNFHTQNLQAFASAVSTATNGDLKFEVSPNGTLLKAAAIFDGVKDGKAEAGEVMLSTLAQRDPLFGVDSIPFVVSGYNDARLLWDASRSRIEALMKANGLRLLYAVPWPPQNLYSETPIARLSDLKGHRLRTYNAAQKRIAELYGAQAVQVEAADLSAAIAAGRIDTMITSPSTGLETKAGQRLTYYYKVNAWIPKNAVFVNEARFAKLPPATQQTVLKLAKDYEARGWDSSRQTYEHDEAELAKSGVRVLNPDVNLQGDMRRLGERLTREWLHTAGTEEVDILLNFENKRSKAK</sequence>
<dbReference type="GO" id="GO:0055085">
    <property type="term" value="P:transmembrane transport"/>
    <property type="evidence" value="ECO:0007669"/>
    <property type="project" value="InterPro"/>
</dbReference>
<dbReference type="STRING" id="190721.ACS15_1018"/>
<gene>
    <name evidence="1" type="ORF">A9Y76_04580</name>
</gene>
<reference evidence="2" key="1">
    <citation type="submission" date="2016-06" db="EMBL/GenBank/DDBJ databases">
        <authorList>
            <person name="Xu Y."/>
            <person name="Nagy A."/>
            <person name="Yan X."/>
            <person name="Kim S.W."/>
            <person name="Haley B."/>
            <person name="Liu N.T."/>
            <person name="Nou X."/>
        </authorList>
    </citation>
    <scope>NUCLEOTIDE SEQUENCE [LARGE SCALE GENOMIC DNA]</scope>
    <source>
        <strain evidence="2">ATCC 49129</strain>
    </source>
</reference>
<dbReference type="InterPro" id="IPR038404">
    <property type="entry name" value="TRAP_DctP_sf"/>
</dbReference>
<dbReference type="EMBL" id="CP016022">
    <property type="protein sequence ID" value="ANJ71793.1"/>
    <property type="molecule type" value="Genomic_DNA"/>
</dbReference>
<dbReference type="InterPro" id="IPR018389">
    <property type="entry name" value="DctP_fam"/>
</dbReference>
<dbReference type="GeneID" id="61525288"/>
<proteinExistence type="predicted"/>
<accession>A0A191ZUM2</accession>
<dbReference type="Pfam" id="PF03480">
    <property type="entry name" value="DctP"/>
    <property type="match status" value="1"/>
</dbReference>
<dbReference type="PANTHER" id="PTHR33376:SF4">
    <property type="entry name" value="SIALIC ACID-BINDING PERIPLASMIC PROTEIN SIAP"/>
    <property type="match status" value="1"/>
</dbReference>
<dbReference type="AlphaFoldDB" id="A0A191ZUM2"/>
<keyword evidence="2" id="KW-1185">Reference proteome</keyword>
<dbReference type="PANTHER" id="PTHR33376">
    <property type="match status" value="1"/>
</dbReference>
<evidence type="ECO:0000313" key="2">
    <source>
        <dbReference type="Proteomes" id="UP000078572"/>
    </source>
</evidence>
<dbReference type="Proteomes" id="UP000078572">
    <property type="component" value="Chromosome 1"/>
</dbReference>
<evidence type="ECO:0000313" key="1">
    <source>
        <dbReference type="EMBL" id="ANJ71793.1"/>
    </source>
</evidence>
<name>A0A191ZUM2_9RALS</name>
<protein>
    <submittedName>
        <fullName evidence="1">C4-dicarboxylate ABC transporter</fullName>
    </submittedName>
</protein>
<dbReference type="RefSeq" id="WP_064802345.1">
    <property type="nucleotide sequence ID" value="NZ_CP016022.1"/>
</dbReference>